<proteinExistence type="predicted"/>
<dbReference type="Gene3D" id="1.25.10.10">
    <property type="entry name" value="Leucine-rich Repeat Variant"/>
    <property type="match status" value="2"/>
</dbReference>
<organism evidence="2 3">
    <name type="scientific">Sanguibacter inulinus</name>
    <dbReference type="NCBI Taxonomy" id="60922"/>
    <lineage>
        <taxon>Bacteria</taxon>
        <taxon>Bacillati</taxon>
        <taxon>Actinomycetota</taxon>
        <taxon>Actinomycetes</taxon>
        <taxon>Micrococcales</taxon>
        <taxon>Sanguibacteraceae</taxon>
        <taxon>Sanguibacter</taxon>
    </lineage>
</organism>
<dbReference type="PANTHER" id="PTHR12697">
    <property type="entry name" value="PBS LYASE HEAT-LIKE PROTEIN"/>
    <property type="match status" value="1"/>
</dbReference>
<dbReference type="InterPro" id="IPR004155">
    <property type="entry name" value="PBS_lyase_HEAT"/>
</dbReference>
<dbReference type="SMART" id="SM00567">
    <property type="entry name" value="EZ_HEAT"/>
    <property type="match status" value="4"/>
</dbReference>
<keyword evidence="1" id="KW-0812">Transmembrane</keyword>
<evidence type="ECO:0000256" key="1">
    <source>
        <dbReference type="SAM" id="Phobius"/>
    </source>
</evidence>
<dbReference type="SUPFAM" id="SSF48371">
    <property type="entry name" value="ARM repeat"/>
    <property type="match status" value="1"/>
</dbReference>
<keyword evidence="3" id="KW-1185">Reference proteome</keyword>
<dbReference type="Pfam" id="PF13646">
    <property type="entry name" value="HEAT_2"/>
    <property type="match status" value="2"/>
</dbReference>
<reference evidence="2 3" key="1">
    <citation type="submission" date="2020-07" db="EMBL/GenBank/DDBJ databases">
        <title>MOT database genomes.</title>
        <authorList>
            <person name="Joseph S."/>
            <person name="Aduse-Opoku J."/>
            <person name="Hashim A."/>
            <person name="Wade W."/>
            <person name="Curtis M."/>
        </authorList>
    </citation>
    <scope>NUCLEOTIDE SEQUENCE [LARGE SCALE GENOMIC DNA]</scope>
    <source>
        <strain evidence="2 3">DSM 100099</strain>
    </source>
</reference>
<accession>A0A853ERU3</accession>
<dbReference type="Proteomes" id="UP000561011">
    <property type="component" value="Unassembled WGS sequence"/>
</dbReference>
<keyword evidence="1" id="KW-0472">Membrane</keyword>
<dbReference type="PANTHER" id="PTHR12697:SF5">
    <property type="entry name" value="DEOXYHYPUSINE HYDROXYLASE"/>
    <property type="match status" value="1"/>
</dbReference>
<name>A0A853ERU3_9MICO</name>
<dbReference type="EMBL" id="JACBYE010000004">
    <property type="protein sequence ID" value="NYS92434.1"/>
    <property type="molecule type" value="Genomic_DNA"/>
</dbReference>
<dbReference type="AlphaFoldDB" id="A0A853ERU3"/>
<dbReference type="InterPro" id="IPR011989">
    <property type="entry name" value="ARM-like"/>
</dbReference>
<sequence>MLTLSWSVLIGTLVVLAVCCTALLVATVAVRLSRARRARRHDERTAQVKPLVLEVLTAEDEEVAPACEAVAALPDALWPAAETFVLAAFDSVRGEVRDALVQVLIARGTLDRALAATQSRSAVRRARAAEVIGIVGHVSGRRALVRLLSDPNIEVRTVAARALGQIGDPHLTSILLDSLRPGSDVPPSVVGTALLGSGETDTAALEAGLAADDEVVRLTAIAVSAELLVLATARAVADRGLTDPSVTVRVQAARALARLGGAWAVPALAAATVPTEASVVRVAATRTLAEMPFPPARAHLALLRDDDDPDVRRLATAATPSRETAGGDR</sequence>
<dbReference type="GO" id="GO:0016491">
    <property type="term" value="F:oxidoreductase activity"/>
    <property type="evidence" value="ECO:0007669"/>
    <property type="project" value="TreeGrafter"/>
</dbReference>
<gene>
    <name evidence="2" type="ORF">HZZ10_02660</name>
</gene>
<evidence type="ECO:0000313" key="3">
    <source>
        <dbReference type="Proteomes" id="UP000561011"/>
    </source>
</evidence>
<protein>
    <submittedName>
        <fullName evidence="2">HEAT repeat domain-containing protein</fullName>
    </submittedName>
</protein>
<keyword evidence="1" id="KW-1133">Transmembrane helix</keyword>
<comment type="caution">
    <text evidence="2">The sequence shown here is derived from an EMBL/GenBank/DDBJ whole genome shotgun (WGS) entry which is preliminary data.</text>
</comment>
<evidence type="ECO:0000313" key="2">
    <source>
        <dbReference type="EMBL" id="NYS92434.1"/>
    </source>
</evidence>
<feature type="transmembrane region" description="Helical" evidence="1">
    <location>
        <begin position="6"/>
        <end position="30"/>
    </location>
</feature>
<dbReference type="InterPro" id="IPR016024">
    <property type="entry name" value="ARM-type_fold"/>
</dbReference>
<dbReference type="RefSeq" id="WP_179912304.1">
    <property type="nucleotide sequence ID" value="NZ_JACBYE010000004.1"/>
</dbReference>